<reference evidence="2" key="1">
    <citation type="submission" date="2009-05" db="EMBL/GenBank/DDBJ databases">
        <title>The genome sequence of Ajellomyces capsulatus strain H143.</title>
        <authorList>
            <person name="Champion M."/>
            <person name="Cuomo C.A."/>
            <person name="Ma L.-J."/>
            <person name="Henn M.R."/>
            <person name="Sil A."/>
            <person name="Goldman B."/>
            <person name="Young S.K."/>
            <person name="Kodira C.D."/>
            <person name="Zeng Q."/>
            <person name="Koehrsen M."/>
            <person name="Alvarado L."/>
            <person name="Berlin A.M."/>
            <person name="Borenstein D."/>
            <person name="Chen Z."/>
            <person name="Engels R."/>
            <person name="Freedman E."/>
            <person name="Gellesch M."/>
            <person name="Goldberg J."/>
            <person name="Griggs A."/>
            <person name="Gujja S."/>
            <person name="Heiman D.I."/>
            <person name="Hepburn T.A."/>
            <person name="Howarth C."/>
            <person name="Jen D."/>
            <person name="Larson L."/>
            <person name="Lewis B."/>
            <person name="Mehta T."/>
            <person name="Park D."/>
            <person name="Pearson M."/>
            <person name="Roberts A."/>
            <person name="Saif S."/>
            <person name="Shea T.D."/>
            <person name="Shenoy N."/>
            <person name="Sisk P."/>
            <person name="Stolte C."/>
            <person name="Sykes S."/>
            <person name="Walk T."/>
            <person name="White J."/>
            <person name="Yandava C."/>
            <person name="Klein B."/>
            <person name="McEwen J.G."/>
            <person name="Puccia R."/>
            <person name="Goldman G.H."/>
            <person name="Felipe M.S."/>
            <person name="Nino-Vega G."/>
            <person name="San-Blas G."/>
            <person name="Taylor J.W."/>
            <person name="Mendoza L."/>
            <person name="Galagan J.E."/>
            <person name="Nusbaum C."/>
            <person name="Birren B.W."/>
        </authorList>
    </citation>
    <scope>NUCLEOTIDE SEQUENCE [LARGE SCALE GENOMIC DNA]</scope>
    <source>
        <strain evidence="2">H143</strain>
    </source>
</reference>
<protein>
    <submittedName>
        <fullName evidence="1">Uncharacterized protein</fullName>
    </submittedName>
</protein>
<proteinExistence type="predicted"/>
<name>C6HK97_AJECH</name>
<dbReference type="EMBL" id="GG692429">
    <property type="protein sequence ID" value="EER39523.1"/>
    <property type="molecule type" value="Genomic_DNA"/>
</dbReference>
<organism evidence="1 2">
    <name type="scientific">Ajellomyces capsulatus (strain H143)</name>
    <name type="common">Darling's disease fungus</name>
    <name type="synonym">Histoplasma capsulatum</name>
    <dbReference type="NCBI Taxonomy" id="544712"/>
    <lineage>
        <taxon>Eukaryota</taxon>
        <taxon>Fungi</taxon>
        <taxon>Dikarya</taxon>
        <taxon>Ascomycota</taxon>
        <taxon>Pezizomycotina</taxon>
        <taxon>Eurotiomycetes</taxon>
        <taxon>Eurotiomycetidae</taxon>
        <taxon>Onygenales</taxon>
        <taxon>Ajellomycetaceae</taxon>
        <taxon>Histoplasma</taxon>
    </lineage>
</organism>
<accession>C6HK97</accession>
<dbReference type="VEuPathDB" id="FungiDB:HCDG_06628"/>
<evidence type="ECO:0000313" key="2">
    <source>
        <dbReference type="Proteomes" id="UP000002624"/>
    </source>
</evidence>
<dbReference type="Proteomes" id="UP000002624">
    <property type="component" value="Unassembled WGS sequence"/>
</dbReference>
<sequence length="103" mass="11815">MAATDLPYWEAQGQMVKYGIYCDPCTLQGEYEHWYEQGDGAEEEPGGELFWDVGDPGDRRWGRHAFIWRIFVRILRQASFGKGYVFGTNDGMTRGTGTRLILD</sequence>
<evidence type="ECO:0000313" key="1">
    <source>
        <dbReference type="EMBL" id="EER39523.1"/>
    </source>
</evidence>
<dbReference type="AlphaFoldDB" id="C6HK97"/>
<gene>
    <name evidence="1" type="ORF">HCDG_06628</name>
</gene>
<dbReference type="HOGENOM" id="CLU_2262980_0_0_1"/>
<dbReference type="STRING" id="544712.C6HK97"/>